<accession>A0AAW0YWW1</accession>
<keyword evidence="5" id="KW-0804">Transcription</keyword>
<dbReference type="SUPFAM" id="SSF50978">
    <property type="entry name" value="WD40 repeat-like"/>
    <property type="match status" value="1"/>
</dbReference>
<evidence type="ECO:0000256" key="6">
    <source>
        <dbReference type="PROSITE-ProRule" id="PRU00221"/>
    </source>
</evidence>
<dbReference type="SMART" id="SM00320">
    <property type="entry name" value="WD40"/>
    <property type="match status" value="3"/>
</dbReference>
<evidence type="ECO:0000256" key="4">
    <source>
        <dbReference type="ARBA" id="ARBA00023015"/>
    </source>
</evidence>
<comment type="similarity">
    <text evidence="1">Belongs to the WD repeat ESC family.</text>
</comment>
<dbReference type="Proteomes" id="UP001388673">
    <property type="component" value="Unassembled WGS sequence"/>
</dbReference>
<evidence type="ECO:0000256" key="5">
    <source>
        <dbReference type="ARBA" id="ARBA00023163"/>
    </source>
</evidence>
<keyword evidence="9" id="KW-1185">Reference proteome</keyword>
<gene>
    <name evidence="8" type="ORF">IAR55_004895</name>
</gene>
<evidence type="ECO:0000256" key="7">
    <source>
        <dbReference type="SAM" id="MobiDB-lite"/>
    </source>
</evidence>
<name>A0AAW0YWW1_9TREE</name>
<feature type="compositionally biased region" description="Acidic residues" evidence="7">
    <location>
        <begin position="458"/>
        <end position="474"/>
    </location>
</feature>
<dbReference type="KEGG" id="kne:92182153"/>
<dbReference type="PANTHER" id="PTHR10253">
    <property type="entry name" value="POLYCOMB PROTEIN"/>
    <property type="match status" value="1"/>
</dbReference>
<dbReference type="Gene3D" id="2.130.10.10">
    <property type="entry name" value="YVTN repeat-like/Quinoprotein amine dehydrogenase"/>
    <property type="match status" value="1"/>
</dbReference>
<reference evidence="8 9" key="1">
    <citation type="journal article" date="2024" name="bioRxiv">
        <title>Comparative genomics of Cryptococcus and Kwoniella reveals pathogenesis evolution and contrasting karyotype dynamics via intercentromeric recombination or chromosome fusion.</title>
        <authorList>
            <person name="Coelho M.A."/>
            <person name="David-Palma M."/>
            <person name="Shea T."/>
            <person name="Bowers K."/>
            <person name="McGinley-Smith S."/>
            <person name="Mohammad A.W."/>
            <person name="Gnirke A."/>
            <person name="Yurkov A.M."/>
            <person name="Nowrousian M."/>
            <person name="Sun S."/>
            <person name="Cuomo C.A."/>
            <person name="Heitman J."/>
        </authorList>
    </citation>
    <scope>NUCLEOTIDE SEQUENCE [LARGE SCALE GENOMIC DNA]</scope>
    <source>
        <strain evidence="8 9">CBS 13917</strain>
    </source>
</reference>
<evidence type="ECO:0000256" key="3">
    <source>
        <dbReference type="ARBA" id="ARBA00022737"/>
    </source>
</evidence>
<dbReference type="Pfam" id="PF00400">
    <property type="entry name" value="WD40"/>
    <property type="match status" value="2"/>
</dbReference>
<keyword evidence="2 6" id="KW-0853">WD repeat</keyword>
<sequence length="575" mass="63597">MGDAANDFPTPSSQLPFSGASSVFGSEAEGSGSGSGSASSLKWYRKVPKFNSRAGHPYELQSVTLQGPTATGRVAYTSVTFWPFVGAKTPWKRPEGVSWDWKKYEGTVAMCSSNRLVVGRCRDKKPWTELWDMTIQDDLYSVAWTYHPFTCHPLLAVGGKSALIYIIDAVTKECLRTLRGHGDDILCLTFDPSNPHILASCSTDRTTRIWNILGTEPPDPLPGSKPSENYPMGDADEGNKIVAILAGEGKAGHQSYITCAAFHPTKRAIATCGLDYTVKIWPLPPLPELTLKPEPTPRGYRPVVIHFPLFSTNRFHDDFLDHVDWLGDDVLVTRVAQQIITWQWLGYKRYFNDYEYAPLSMDPPSSDYTGSGSYIVIARYPNLVGAWFVSPGIHHAFVPAPSEREAFPDLVTDPLIGFCAQRGGAPEVLLYNPLLAQDDGSVPEPITDLRVIPSSPSDSEDEEDESDAGMEVEEVDRVVKKDYPDLISPNSTYSRNSRPQNVRNASLEPWRLVASDWPKVLRNSGLKSWLPPDHLTAIQHVAISPRGAQWIVGVGSGMAVFVWRLGGREMGEMRK</sequence>
<evidence type="ECO:0000313" key="9">
    <source>
        <dbReference type="Proteomes" id="UP001388673"/>
    </source>
</evidence>
<keyword evidence="4" id="KW-0805">Transcription regulation</keyword>
<evidence type="ECO:0000256" key="1">
    <source>
        <dbReference type="ARBA" id="ARBA00008075"/>
    </source>
</evidence>
<dbReference type="InterPro" id="IPR051243">
    <property type="entry name" value="PcG_WD-repeat"/>
</dbReference>
<dbReference type="RefSeq" id="XP_066801448.1">
    <property type="nucleotide sequence ID" value="XM_066947989.1"/>
</dbReference>
<dbReference type="GeneID" id="92182153"/>
<evidence type="ECO:0000256" key="2">
    <source>
        <dbReference type="ARBA" id="ARBA00022574"/>
    </source>
</evidence>
<feature type="repeat" description="WD" evidence="6">
    <location>
        <begin position="250"/>
        <end position="281"/>
    </location>
</feature>
<dbReference type="PROSITE" id="PS00678">
    <property type="entry name" value="WD_REPEATS_1"/>
    <property type="match status" value="1"/>
</dbReference>
<evidence type="ECO:0008006" key="10">
    <source>
        <dbReference type="Google" id="ProtNLM"/>
    </source>
</evidence>
<dbReference type="InterPro" id="IPR036322">
    <property type="entry name" value="WD40_repeat_dom_sf"/>
</dbReference>
<feature type="region of interest" description="Disordered" evidence="7">
    <location>
        <begin position="446"/>
        <end position="474"/>
    </location>
</feature>
<evidence type="ECO:0000313" key="8">
    <source>
        <dbReference type="EMBL" id="KAK8849560.1"/>
    </source>
</evidence>
<feature type="repeat" description="WD" evidence="6">
    <location>
        <begin position="178"/>
        <end position="212"/>
    </location>
</feature>
<dbReference type="InterPro" id="IPR019775">
    <property type="entry name" value="WD40_repeat_CS"/>
</dbReference>
<comment type="caution">
    <text evidence="8">The sequence shown here is derived from an EMBL/GenBank/DDBJ whole genome shotgun (WGS) entry which is preliminary data.</text>
</comment>
<protein>
    <recommendedName>
        <fullName evidence="10">Polycomb protein EED</fullName>
    </recommendedName>
</protein>
<dbReference type="PROSITE" id="PS50294">
    <property type="entry name" value="WD_REPEATS_REGION"/>
    <property type="match status" value="2"/>
</dbReference>
<dbReference type="InterPro" id="IPR001680">
    <property type="entry name" value="WD40_rpt"/>
</dbReference>
<dbReference type="PROSITE" id="PS50082">
    <property type="entry name" value="WD_REPEATS_2"/>
    <property type="match status" value="2"/>
</dbReference>
<dbReference type="EMBL" id="JBCAWK010000009">
    <property type="protein sequence ID" value="KAK8849560.1"/>
    <property type="molecule type" value="Genomic_DNA"/>
</dbReference>
<proteinExistence type="inferred from homology"/>
<dbReference type="InterPro" id="IPR015943">
    <property type="entry name" value="WD40/YVTN_repeat-like_dom_sf"/>
</dbReference>
<keyword evidence="3" id="KW-0677">Repeat</keyword>
<dbReference type="AlphaFoldDB" id="A0AAW0YWW1"/>
<organism evidence="8 9">
    <name type="scientific">Kwoniella newhampshirensis</name>
    <dbReference type="NCBI Taxonomy" id="1651941"/>
    <lineage>
        <taxon>Eukaryota</taxon>
        <taxon>Fungi</taxon>
        <taxon>Dikarya</taxon>
        <taxon>Basidiomycota</taxon>
        <taxon>Agaricomycotina</taxon>
        <taxon>Tremellomycetes</taxon>
        <taxon>Tremellales</taxon>
        <taxon>Cryptococcaceae</taxon>
        <taxon>Kwoniella</taxon>
    </lineage>
</organism>